<proteinExistence type="predicted"/>
<dbReference type="InterPro" id="IPR013424">
    <property type="entry name" value="Ice-binding_C"/>
</dbReference>
<accession>A0A0U3L8J2</accession>
<evidence type="ECO:0000259" key="1">
    <source>
        <dbReference type="Pfam" id="PF07589"/>
    </source>
</evidence>
<dbReference type="OrthoDB" id="9963147at2"/>
<gene>
    <name evidence="2" type="ORF">RD2015_3170</name>
</gene>
<sequence length="203" mass="21116" precursor="true">MLNRLIASLALAAASLVAAVTPAAAATVTFEDLGIQSWFATPTYDRYASQGVVFSSTTTYQTYDHWFSNSGAGNYSLGSAGWGNISGTFTTAVNSLSLWVGDEGYDLDRATLNVYDSSNHLLASASGSGTSWFTLSVLTTANIARFEILQQGAVAIDNLTFSKVSTGGNNANTGNNVPEPGTLALAGLAMVGAALVRRRGRQG</sequence>
<dbReference type="AlphaFoldDB" id="A0A0U3L8J2"/>
<dbReference type="NCBIfam" id="TIGR02595">
    <property type="entry name" value="PEP_CTERM"/>
    <property type="match status" value="1"/>
</dbReference>
<feature type="domain" description="Ice-binding protein C-terminal" evidence="1">
    <location>
        <begin position="177"/>
        <end position="199"/>
    </location>
</feature>
<dbReference type="KEGG" id="rdp:RD2015_3170"/>
<dbReference type="Pfam" id="PF07589">
    <property type="entry name" value="PEP-CTERM"/>
    <property type="match status" value="1"/>
</dbReference>
<evidence type="ECO:0000313" key="3">
    <source>
        <dbReference type="Proteomes" id="UP000060699"/>
    </source>
</evidence>
<keyword evidence="3" id="KW-1185">Reference proteome</keyword>
<reference evidence="2 3" key="1">
    <citation type="submission" date="2015-12" db="EMBL/GenBank/DDBJ databases">
        <title>Complete genome of Roseateles depolymerans KCTC 42856.</title>
        <authorList>
            <person name="Kim K.M."/>
        </authorList>
    </citation>
    <scope>NUCLEOTIDE SEQUENCE [LARGE SCALE GENOMIC DNA]</scope>
    <source>
        <strain evidence="2 3">KCTC 42856</strain>
    </source>
</reference>
<protein>
    <recommendedName>
        <fullName evidence="1">Ice-binding protein C-terminal domain-containing protein</fullName>
    </recommendedName>
</protein>
<dbReference type="EMBL" id="CP013729">
    <property type="protein sequence ID" value="ALV07630.1"/>
    <property type="molecule type" value="Genomic_DNA"/>
</dbReference>
<dbReference type="Proteomes" id="UP000060699">
    <property type="component" value="Chromosome"/>
</dbReference>
<organism evidence="2 3">
    <name type="scientific">Roseateles depolymerans</name>
    <dbReference type="NCBI Taxonomy" id="76731"/>
    <lineage>
        <taxon>Bacteria</taxon>
        <taxon>Pseudomonadati</taxon>
        <taxon>Pseudomonadota</taxon>
        <taxon>Betaproteobacteria</taxon>
        <taxon>Burkholderiales</taxon>
        <taxon>Sphaerotilaceae</taxon>
        <taxon>Roseateles</taxon>
    </lineage>
</organism>
<name>A0A0U3L8J2_9BURK</name>
<evidence type="ECO:0000313" key="2">
    <source>
        <dbReference type="EMBL" id="ALV07630.1"/>
    </source>
</evidence>
<dbReference type="RefSeq" id="WP_058935711.1">
    <property type="nucleotide sequence ID" value="NZ_CP013729.1"/>
</dbReference>